<dbReference type="KEGG" id="ipo:Ilyop_1012"/>
<dbReference type="OrthoDB" id="9810648at2"/>
<dbReference type="GO" id="GO:0044715">
    <property type="term" value="F:8-oxo-dGDP phosphatase activity"/>
    <property type="evidence" value="ECO:0007669"/>
    <property type="project" value="TreeGrafter"/>
</dbReference>
<keyword evidence="3" id="KW-0515">Mutator protein</keyword>
<evidence type="ECO:0000256" key="5">
    <source>
        <dbReference type="ARBA" id="ARBA00022723"/>
    </source>
</evidence>
<dbReference type="SUPFAM" id="SSF55811">
    <property type="entry name" value="Nudix"/>
    <property type="match status" value="1"/>
</dbReference>
<gene>
    <name evidence="14" type="ordered locus">Ilyop_1012</name>
</gene>
<keyword evidence="9" id="KW-0234">DNA repair</keyword>
<comment type="catalytic activity">
    <reaction evidence="10">
        <text>8-oxo-dGTP + H2O = 8-oxo-dGMP + diphosphate + H(+)</text>
        <dbReference type="Rhea" id="RHEA:31575"/>
        <dbReference type="ChEBI" id="CHEBI:15377"/>
        <dbReference type="ChEBI" id="CHEBI:15378"/>
        <dbReference type="ChEBI" id="CHEBI:33019"/>
        <dbReference type="ChEBI" id="CHEBI:63224"/>
        <dbReference type="ChEBI" id="CHEBI:77896"/>
        <dbReference type="EC" id="3.6.1.55"/>
    </reaction>
</comment>
<accession>E3H994</accession>
<evidence type="ECO:0000313" key="14">
    <source>
        <dbReference type="EMBL" id="ADO82793.1"/>
    </source>
</evidence>
<keyword evidence="5" id="KW-0479">Metal-binding</keyword>
<evidence type="ECO:0000259" key="13">
    <source>
        <dbReference type="PROSITE" id="PS51462"/>
    </source>
</evidence>
<keyword evidence="15" id="KW-1185">Reference proteome</keyword>
<dbReference type="EMBL" id="CP002281">
    <property type="protein sequence ID" value="ADO82793.1"/>
    <property type="molecule type" value="Genomic_DNA"/>
</dbReference>
<organism evidence="14 15">
    <name type="scientific">Ilyobacter polytropus (strain ATCC 51220 / DSM 2926 / LMG 16218 / CuHBu1)</name>
    <dbReference type="NCBI Taxonomy" id="572544"/>
    <lineage>
        <taxon>Bacteria</taxon>
        <taxon>Fusobacteriati</taxon>
        <taxon>Fusobacteriota</taxon>
        <taxon>Fusobacteriia</taxon>
        <taxon>Fusobacteriales</taxon>
        <taxon>Fusobacteriaceae</taxon>
        <taxon>Ilyobacter</taxon>
    </lineage>
</organism>
<evidence type="ECO:0000256" key="10">
    <source>
        <dbReference type="ARBA" id="ARBA00035861"/>
    </source>
</evidence>
<evidence type="ECO:0000256" key="6">
    <source>
        <dbReference type="ARBA" id="ARBA00022763"/>
    </source>
</evidence>
<dbReference type="GO" id="GO:0006281">
    <property type="term" value="P:DNA repair"/>
    <property type="evidence" value="ECO:0007669"/>
    <property type="project" value="UniProtKB-KW"/>
</dbReference>
<proteinExistence type="inferred from homology"/>
<dbReference type="InterPro" id="IPR015797">
    <property type="entry name" value="NUDIX_hydrolase-like_dom_sf"/>
</dbReference>
<name>E3H994_ILYPC</name>
<dbReference type="Pfam" id="PF00293">
    <property type="entry name" value="NUDIX"/>
    <property type="match status" value="1"/>
</dbReference>
<reference evidence="14 15" key="1">
    <citation type="journal article" date="2010" name="Stand. Genomic Sci.">
        <title>Complete genome sequence of Ilyobacter polytropus type strain (CuHbu1).</title>
        <authorList>
            <person name="Sikorski J."/>
            <person name="Chertkov O."/>
            <person name="Lapidus A."/>
            <person name="Nolan M."/>
            <person name="Lucas S."/>
            <person name="Del Rio T.G."/>
            <person name="Tice H."/>
            <person name="Cheng J.F."/>
            <person name="Tapia R."/>
            <person name="Han C."/>
            <person name="Goodwin L."/>
            <person name="Pitluck S."/>
            <person name="Liolios K."/>
            <person name="Ivanova N."/>
            <person name="Mavromatis K."/>
            <person name="Mikhailova N."/>
            <person name="Pati A."/>
            <person name="Chen A."/>
            <person name="Palaniappan K."/>
            <person name="Land M."/>
            <person name="Hauser L."/>
            <person name="Chang Y.J."/>
            <person name="Jeffries C.D."/>
            <person name="Brambilla E."/>
            <person name="Yasawong M."/>
            <person name="Rohde M."/>
            <person name="Pukall R."/>
            <person name="Spring S."/>
            <person name="Goker M."/>
            <person name="Woyke T."/>
            <person name="Bristow J."/>
            <person name="Eisen J.A."/>
            <person name="Markowitz V."/>
            <person name="Hugenholtz P."/>
            <person name="Kyrpides N.C."/>
            <person name="Klenk H.P."/>
        </authorList>
    </citation>
    <scope>NUCLEOTIDE SEQUENCE [LARGE SCALE GENOMIC DNA]</scope>
    <source>
        <strain evidence="15">ATCC 51220 / DSM 2926 / LMG 16218 / CuHBu1</strain>
    </source>
</reference>
<dbReference type="AlphaFoldDB" id="E3H994"/>
<dbReference type="InterPro" id="IPR020476">
    <property type="entry name" value="Nudix_hydrolase"/>
</dbReference>
<evidence type="ECO:0000256" key="3">
    <source>
        <dbReference type="ARBA" id="ARBA00022457"/>
    </source>
</evidence>
<evidence type="ECO:0000256" key="7">
    <source>
        <dbReference type="ARBA" id="ARBA00022801"/>
    </source>
</evidence>
<dbReference type="GO" id="GO:0046872">
    <property type="term" value="F:metal ion binding"/>
    <property type="evidence" value="ECO:0007669"/>
    <property type="project" value="UniProtKB-KW"/>
</dbReference>
<evidence type="ECO:0000256" key="11">
    <source>
        <dbReference type="ARBA" id="ARBA00038905"/>
    </source>
</evidence>
<dbReference type="GO" id="GO:0044716">
    <property type="term" value="F:8-oxo-GDP phosphatase activity"/>
    <property type="evidence" value="ECO:0007669"/>
    <property type="project" value="TreeGrafter"/>
</dbReference>
<dbReference type="Proteomes" id="UP000006875">
    <property type="component" value="Chromosome"/>
</dbReference>
<sequence>MIEVTAGIIFKNDKILIAKRPYDKKFGGKWELPGGKLEVGESIEECMKRELKEELNISIRGHEYYISSDHEYDTFKVRIHSFLIRDYIGEVLLIEHEDIHWINPEDYQNYDILAADLPFIKKIIRGEYE</sequence>
<dbReference type="eggNOG" id="COG0494">
    <property type="taxonomic scope" value="Bacteria"/>
</dbReference>
<dbReference type="RefSeq" id="WP_013387461.1">
    <property type="nucleotide sequence ID" value="NC_014632.1"/>
</dbReference>
<dbReference type="CDD" id="cd03425">
    <property type="entry name" value="NUDIX_MutT_NudA_like"/>
    <property type="match status" value="1"/>
</dbReference>
<keyword evidence="8" id="KW-0460">Magnesium</keyword>
<keyword evidence="4" id="KW-0235">DNA replication</keyword>
<evidence type="ECO:0000256" key="4">
    <source>
        <dbReference type="ARBA" id="ARBA00022705"/>
    </source>
</evidence>
<dbReference type="GO" id="GO:0006260">
    <property type="term" value="P:DNA replication"/>
    <property type="evidence" value="ECO:0007669"/>
    <property type="project" value="UniProtKB-KW"/>
</dbReference>
<comment type="similarity">
    <text evidence="2 12">Belongs to the Nudix hydrolase family.</text>
</comment>
<dbReference type="InterPro" id="IPR047127">
    <property type="entry name" value="MutT-like"/>
</dbReference>
<dbReference type="PRINTS" id="PR00502">
    <property type="entry name" value="NUDIXFAMILY"/>
</dbReference>
<evidence type="ECO:0000256" key="2">
    <source>
        <dbReference type="ARBA" id="ARBA00005582"/>
    </source>
</evidence>
<keyword evidence="7 12" id="KW-0378">Hydrolase</keyword>
<dbReference type="STRING" id="572544.Ilyop_1012"/>
<comment type="cofactor">
    <cofactor evidence="1">
        <name>Mg(2+)</name>
        <dbReference type="ChEBI" id="CHEBI:18420"/>
    </cofactor>
</comment>
<dbReference type="InterPro" id="IPR020084">
    <property type="entry name" value="NUDIX_hydrolase_CS"/>
</dbReference>
<evidence type="ECO:0000256" key="1">
    <source>
        <dbReference type="ARBA" id="ARBA00001946"/>
    </source>
</evidence>
<evidence type="ECO:0000256" key="12">
    <source>
        <dbReference type="RuleBase" id="RU003476"/>
    </source>
</evidence>
<evidence type="ECO:0000256" key="8">
    <source>
        <dbReference type="ARBA" id="ARBA00022842"/>
    </source>
</evidence>
<dbReference type="PROSITE" id="PS00893">
    <property type="entry name" value="NUDIX_BOX"/>
    <property type="match status" value="1"/>
</dbReference>
<evidence type="ECO:0000313" key="15">
    <source>
        <dbReference type="Proteomes" id="UP000006875"/>
    </source>
</evidence>
<dbReference type="GO" id="GO:0008413">
    <property type="term" value="F:8-oxo-7,8-dihydroguanosine triphosphate pyrophosphatase activity"/>
    <property type="evidence" value="ECO:0007669"/>
    <property type="project" value="TreeGrafter"/>
</dbReference>
<dbReference type="PROSITE" id="PS51462">
    <property type="entry name" value="NUDIX"/>
    <property type="match status" value="1"/>
</dbReference>
<dbReference type="InterPro" id="IPR000086">
    <property type="entry name" value="NUDIX_hydrolase_dom"/>
</dbReference>
<feature type="domain" description="Nudix hydrolase" evidence="13">
    <location>
        <begin position="1"/>
        <end position="125"/>
    </location>
</feature>
<dbReference type="Gene3D" id="3.90.79.10">
    <property type="entry name" value="Nucleoside Triphosphate Pyrophosphohydrolase"/>
    <property type="match status" value="1"/>
</dbReference>
<dbReference type="GO" id="GO:0035539">
    <property type="term" value="F:8-oxo-7,8-dihydrodeoxyguanosine triphosphate pyrophosphatase activity"/>
    <property type="evidence" value="ECO:0007669"/>
    <property type="project" value="UniProtKB-EC"/>
</dbReference>
<keyword evidence="6" id="KW-0227">DNA damage</keyword>
<evidence type="ECO:0000256" key="9">
    <source>
        <dbReference type="ARBA" id="ARBA00023204"/>
    </source>
</evidence>
<dbReference type="PANTHER" id="PTHR47707">
    <property type="entry name" value="8-OXO-DGTP DIPHOSPHATASE"/>
    <property type="match status" value="1"/>
</dbReference>
<dbReference type="PANTHER" id="PTHR47707:SF1">
    <property type="entry name" value="NUDIX HYDROLASE FAMILY PROTEIN"/>
    <property type="match status" value="1"/>
</dbReference>
<dbReference type="EC" id="3.6.1.55" evidence="11"/>
<dbReference type="HOGENOM" id="CLU_037162_19_3_0"/>
<protein>
    <recommendedName>
        <fullName evidence="11">8-oxo-dGTP diphosphatase</fullName>
        <ecNumber evidence="11">3.6.1.55</ecNumber>
    </recommendedName>
</protein>